<evidence type="ECO:0000313" key="9">
    <source>
        <dbReference type="EMBL" id="ADI28892.1"/>
    </source>
</evidence>
<evidence type="ECO:0000256" key="1">
    <source>
        <dbReference type="ARBA" id="ARBA00005952"/>
    </source>
</evidence>
<name>D7DMI1_METV0</name>
<dbReference type="InterPro" id="IPR035926">
    <property type="entry name" value="NusB-like_sf"/>
</dbReference>
<evidence type="ECO:0000256" key="5">
    <source>
        <dbReference type="ARBA" id="ARBA00023163"/>
    </source>
</evidence>
<dbReference type="PANTHER" id="PTHR11078">
    <property type="entry name" value="N UTILIZATION SUBSTANCE PROTEIN B-RELATED"/>
    <property type="match status" value="1"/>
</dbReference>
<dbReference type="eggNOG" id="COG0781">
    <property type="taxonomic scope" value="Bacteria"/>
</dbReference>
<feature type="compositionally biased region" description="Basic residues" evidence="7">
    <location>
        <begin position="23"/>
        <end position="40"/>
    </location>
</feature>
<gene>
    <name evidence="6" type="primary">nusB</name>
    <name evidence="9" type="ordered locus">M301_0508</name>
</gene>
<dbReference type="GO" id="GO:0003723">
    <property type="term" value="F:RNA binding"/>
    <property type="evidence" value="ECO:0007669"/>
    <property type="project" value="UniProtKB-UniRule"/>
</dbReference>
<dbReference type="InterPro" id="IPR006027">
    <property type="entry name" value="NusB_RsmB_TIM44"/>
</dbReference>
<dbReference type="GO" id="GO:0005829">
    <property type="term" value="C:cytosol"/>
    <property type="evidence" value="ECO:0007669"/>
    <property type="project" value="TreeGrafter"/>
</dbReference>
<dbReference type="HAMAP" id="MF_00073">
    <property type="entry name" value="NusB"/>
    <property type="match status" value="1"/>
</dbReference>
<evidence type="ECO:0000256" key="7">
    <source>
        <dbReference type="SAM" id="MobiDB-lite"/>
    </source>
</evidence>
<feature type="domain" description="NusB/RsmB/TIM44" evidence="8">
    <location>
        <begin position="38"/>
        <end position="162"/>
    </location>
</feature>
<dbReference type="STRING" id="666681.M301_0508"/>
<evidence type="ECO:0000259" key="8">
    <source>
        <dbReference type="Pfam" id="PF01029"/>
    </source>
</evidence>
<sequence>MMAENDASLTSLVVEKEVDQKNVSKKPSAKKKSGQNRRKSRELVLKAVYRGMLNQSEMTAVYRDMAEDPDYAKADEAYFKQLLEAVGEHATELDEKMAAFIDRQVSELSPIEHAILQISGCELMFDMSIPYRVVINEGVELAKIYGGIDGHKYINGVLDKLAADVRASEVLSNKN</sequence>
<comment type="similarity">
    <text evidence="1 6">Belongs to the NusB family.</text>
</comment>
<dbReference type="AlphaFoldDB" id="D7DMI1"/>
<evidence type="ECO:0000256" key="3">
    <source>
        <dbReference type="ARBA" id="ARBA00022884"/>
    </source>
</evidence>
<dbReference type="KEGG" id="meh:M301_0508"/>
<dbReference type="Pfam" id="PF01029">
    <property type="entry name" value="NusB"/>
    <property type="match status" value="1"/>
</dbReference>
<dbReference type="Gene3D" id="1.10.940.10">
    <property type="entry name" value="NusB-like"/>
    <property type="match status" value="1"/>
</dbReference>
<dbReference type="GO" id="GO:0031564">
    <property type="term" value="P:transcription antitermination"/>
    <property type="evidence" value="ECO:0007669"/>
    <property type="project" value="UniProtKB-KW"/>
</dbReference>
<dbReference type="HOGENOM" id="CLU_087843_4_1_4"/>
<keyword evidence="2 6" id="KW-0889">Transcription antitermination</keyword>
<reference evidence="10" key="1">
    <citation type="submission" date="2010-05" db="EMBL/GenBank/DDBJ databases">
        <title>Complete sequence of Methylotenera sp. 301.</title>
        <authorList>
            <person name="Lucas S."/>
            <person name="Copeland A."/>
            <person name="Lapidus A."/>
            <person name="Cheng J.-F."/>
            <person name="Bruce D."/>
            <person name="Goodwin L."/>
            <person name="Pitluck S."/>
            <person name="Clum A."/>
            <person name="Land M."/>
            <person name="Hauser L."/>
            <person name="Kyrpides N."/>
            <person name="Ivanova N."/>
            <person name="Chistoservova L."/>
            <person name="Kalyuzhnaya M."/>
            <person name="Woyke T."/>
        </authorList>
    </citation>
    <scope>NUCLEOTIDE SEQUENCE [LARGE SCALE GENOMIC DNA]</scope>
    <source>
        <strain evidence="10">301</strain>
    </source>
</reference>
<keyword evidence="3 6" id="KW-0694">RNA-binding</keyword>
<dbReference type="InterPro" id="IPR011605">
    <property type="entry name" value="NusB_fam"/>
</dbReference>
<feature type="region of interest" description="Disordered" evidence="7">
    <location>
        <begin position="1"/>
        <end position="40"/>
    </location>
</feature>
<proteinExistence type="inferred from homology"/>
<reference evidence="9 10" key="2">
    <citation type="journal article" date="2011" name="J. Bacteriol.">
        <title>Genomes of three methylotrophs from a single niche uncover genetic and metabolic divergence of Methylophilaceae.</title>
        <authorList>
            <person name="Lapidus A."/>
            <person name="Clum A."/>
            <person name="Labutti K."/>
            <person name="Kaluzhnaya M.G."/>
            <person name="Lim S."/>
            <person name="Beck D.A."/>
            <person name="Glavina Del Rio T."/>
            <person name="Nolan M."/>
            <person name="Mavromatis K."/>
            <person name="Huntemann M."/>
            <person name="Lucas S."/>
            <person name="Lidstrom M.E."/>
            <person name="Ivanova N."/>
            <person name="Chistoserdova L."/>
        </authorList>
    </citation>
    <scope>NUCLEOTIDE SEQUENCE [LARGE SCALE GENOMIC DNA]</scope>
    <source>
        <strain evidence="9 10">301</strain>
    </source>
</reference>
<organism evidence="9 10">
    <name type="scientific">Methylotenera versatilis (strain 301)</name>
    <dbReference type="NCBI Taxonomy" id="666681"/>
    <lineage>
        <taxon>Bacteria</taxon>
        <taxon>Pseudomonadati</taxon>
        <taxon>Pseudomonadota</taxon>
        <taxon>Betaproteobacteria</taxon>
        <taxon>Nitrosomonadales</taxon>
        <taxon>Methylophilaceae</taxon>
        <taxon>Methylotenera</taxon>
    </lineage>
</organism>
<comment type="function">
    <text evidence="6">Involved in transcription antitermination. Required for transcription of ribosomal RNA (rRNA) genes. Binds specifically to the boxA antiterminator sequence of the ribosomal RNA (rrn) operons.</text>
</comment>
<keyword evidence="10" id="KW-1185">Reference proteome</keyword>
<dbReference type="SUPFAM" id="SSF48013">
    <property type="entry name" value="NusB-like"/>
    <property type="match status" value="1"/>
</dbReference>
<dbReference type="RefSeq" id="WP_013147208.1">
    <property type="nucleotide sequence ID" value="NC_014207.1"/>
</dbReference>
<dbReference type="EMBL" id="CP002056">
    <property type="protein sequence ID" value="ADI28892.1"/>
    <property type="molecule type" value="Genomic_DNA"/>
</dbReference>
<dbReference type="PANTHER" id="PTHR11078:SF3">
    <property type="entry name" value="ANTITERMINATION NUSB DOMAIN-CONTAINING PROTEIN"/>
    <property type="match status" value="1"/>
</dbReference>
<evidence type="ECO:0000256" key="4">
    <source>
        <dbReference type="ARBA" id="ARBA00023015"/>
    </source>
</evidence>
<dbReference type="Proteomes" id="UP000000383">
    <property type="component" value="Chromosome"/>
</dbReference>
<evidence type="ECO:0000313" key="10">
    <source>
        <dbReference type="Proteomes" id="UP000000383"/>
    </source>
</evidence>
<keyword evidence="5 6" id="KW-0804">Transcription</keyword>
<accession>D7DMI1</accession>
<evidence type="ECO:0000256" key="6">
    <source>
        <dbReference type="HAMAP-Rule" id="MF_00073"/>
    </source>
</evidence>
<keyword evidence="4 6" id="KW-0805">Transcription regulation</keyword>
<protein>
    <recommendedName>
        <fullName evidence="6">Transcription antitermination protein NusB</fullName>
    </recommendedName>
    <alternativeName>
        <fullName evidence="6">Antitermination factor NusB</fullName>
    </alternativeName>
</protein>
<dbReference type="GO" id="GO:0006353">
    <property type="term" value="P:DNA-templated transcription termination"/>
    <property type="evidence" value="ECO:0007669"/>
    <property type="project" value="UniProtKB-UniRule"/>
</dbReference>
<dbReference type="NCBIfam" id="TIGR01951">
    <property type="entry name" value="nusB"/>
    <property type="match status" value="1"/>
</dbReference>
<evidence type="ECO:0000256" key="2">
    <source>
        <dbReference type="ARBA" id="ARBA00022814"/>
    </source>
</evidence>